<reference evidence="2" key="1">
    <citation type="submission" date="2016-11" db="EMBL/GenBank/DDBJ databases">
        <authorList>
            <person name="Varghese N."/>
            <person name="Submissions S."/>
        </authorList>
    </citation>
    <scope>NUCLEOTIDE SEQUENCE [LARGE SCALE GENOMIC DNA]</scope>
    <source>
        <strain evidence="2">DSM 15449</strain>
    </source>
</reference>
<organism evidence="1 2">
    <name type="scientific">Desulfosporosinus lacus DSM 15449</name>
    <dbReference type="NCBI Taxonomy" id="1121420"/>
    <lineage>
        <taxon>Bacteria</taxon>
        <taxon>Bacillati</taxon>
        <taxon>Bacillota</taxon>
        <taxon>Clostridia</taxon>
        <taxon>Eubacteriales</taxon>
        <taxon>Desulfitobacteriaceae</taxon>
        <taxon>Desulfosporosinus</taxon>
    </lineage>
</organism>
<dbReference type="OrthoDB" id="3182891at2"/>
<evidence type="ECO:0000313" key="1">
    <source>
        <dbReference type="EMBL" id="SHI96170.1"/>
    </source>
</evidence>
<dbReference type="Pfam" id="PF06754">
    <property type="entry name" value="PhnG"/>
    <property type="match status" value="1"/>
</dbReference>
<name>A0A1M6FEL0_9FIRM</name>
<dbReference type="GO" id="GO:0019634">
    <property type="term" value="P:organic phosphonate metabolic process"/>
    <property type="evidence" value="ECO:0007669"/>
    <property type="project" value="InterPro"/>
</dbReference>
<sequence>MIRKRRTMILIKGSSDVPAKLAQEIQDSYEVKTIEESNNGLVMIKAREKAKQSLFYLGEVLITECKVMINGFLGIGMVQGHQPELAHNLAVIDAAYNASLAETDAWTKVLLIEENRINEENQTFMNKVLKTKVNFDTMNV</sequence>
<dbReference type="GO" id="GO:0015716">
    <property type="term" value="P:organic phosphonate transport"/>
    <property type="evidence" value="ECO:0007669"/>
    <property type="project" value="InterPro"/>
</dbReference>
<protein>
    <submittedName>
        <fullName evidence="1">Alpha-D-ribose 1-methylphosphonate 5-triphosphate synthase subunit PhnG</fullName>
    </submittedName>
</protein>
<accession>A0A1M6FEL0</accession>
<dbReference type="AlphaFoldDB" id="A0A1M6FEL0"/>
<dbReference type="Proteomes" id="UP000183954">
    <property type="component" value="Unassembled WGS sequence"/>
</dbReference>
<proteinExistence type="predicted"/>
<dbReference type="STRING" id="1121420.SAMN02746098_04922"/>
<gene>
    <name evidence="1" type="ORF">SAMN02746098_04922</name>
</gene>
<keyword evidence="2" id="KW-1185">Reference proteome</keyword>
<dbReference type="InterPro" id="IPR009609">
    <property type="entry name" value="Phosphonate_metab_PhnG"/>
</dbReference>
<dbReference type="EMBL" id="FQXJ01000031">
    <property type="protein sequence ID" value="SHI96170.1"/>
    <property type="molecule type" value="Genomic_DNA"/>
</dbReference>
<evidence type="ECO:0000313" key="2">
    <source>
        <dbReference type="Proteomes" id="UP000183954"/>
    </source>
</evidence>
<dbReference type="NCBIfam" id="TIGR03293">
    <property type="entry name" value="PhnG_redo"/>
    <property type="match status" value="1"/>
</dbReference>
<dbReference type="RefSeq" id="WP_073033006.1">
    <property type="nucleotide sequence ID" value="NZ_FQXJ01000031.1"/>
</dbReference>